<dbReference type="AlphaFoldDB" id="A0A4C2A2Z4"/>
<accession>A0A4C2A2Z4</accession>
<gene>
    <name evidence="1" type="ORF">EVAR_60386_1</name>
</gene>
<protein>
    <submittedName>
        <fullName evidence="1">Uncharacterized protein</fullName>
    </submittedName>
</protein>
<name>A0A4C2A2Z4_EUMVA</name>
<proteinExistence type="predicted"/>
<evidence type="ECO:0000313" key="1">
    <source>
        <dbReference type="EMBL" id="GBP95056.1"/>
    </source>
</evidence>
<comment type="caution">
    <text evidence="1">The sequence shown here is derived from an EMBL/GenBank/DDBJ whole genome shotgun (WGS) entry which is preliminary data.</text>
</comment>
<organism evidence="1 2">
    <name type="scientific">Eumeta variegata</name>
    <name type="common">Bagworm moth</name>
    <name type="synonym">Eumeta japonica</name>
    <dbReference type="NCBI Taxonomy" id="151549"/>
    <lineage>
        <taxon>Eukaryota</taxon>
        <taxon>Metazoa</taxon>
        <taxon>Ecdysozoa</taxon>
        <taxon>Arthropoda</taxon>
        <taxon>Hexapoda</taxon>
        <taxon>Insecta</taxon>
        <taxon>Pterygota</taxon>
        <taxon>Neoptera</taxon>
        <taxon>Endopterygota</taxon>
        <taxon>Lepidoptera</taxon>
        <taxon>Glossata</taxon>
        <taxon>Ditrysia</taxon>
        <taxon>Tineoidea</taxon>
        <taxon>Psychidae</taxon>
        <taxon>Oiketicinae</taxon>
        <taxon>Eumeta</taxon>
    </lineage>
</organism>
<dbReference type="Proteomes" id="UP000299102">
    <property type="component" value="Unassembled WGS sequence"/>
</dbReference>
<evidence type="ECO:0000313" key="2">
    <source>
        <dbReference type="Proteomes" id="UP000299102"/>
    </source>
</evidence>
<dbReference type="EMBL" id="BGZK01002580">
    <property type="protein sequence ID" value="GBP95056.1"/>
    <property type="molecule type" value="Genomic_DNA"/>
</dbReference>
<sequence>MRDFKEAELDLTEVLQKGGGERVEKGRRHAPSIDAELICRQLRTNRISCWLSWSSHTAEQLYKSVLASSLRCQIRSSISVL</sequence>
<keyword evidence="2" id="KW-1185">Reference proteome</keyword>
<reference evidence="1 2" key="1">
    <citation type="journal article" date="2019" name="Commun. Biol.">
        <title>The bagworm genome reveals a unique fibroin gene that provides high tensile strength.</title>
        <authorList>
            <person name="Kono N."/>
            <person name="Nakamura H."/>
            <person name="Ohtoshi R."/>
            <person name="Tomita M."/>
            <person name="Numata K."/>
            <person name="Arakawa K."/>
        </authorList>
    </citation>
    <scope>NUCLEOTIDE SEQUENCE [LARGE SCALE GENOMIC DNA]</scope>
</reference>